<feature type="transmembrane region" description="Helical" evidence="1">
    <location>
        <begin position="12"/>
        <end position="40"/>
    </location>
</feature>
<comment type="caution">
    <text evidence="2">The sequence shown here is derived from an EMBL/GenBank/DDBJ whole genome shotgun (WGS) entry which is preliminary data.</text>
</comment>
<accession>A0AAD7NVX0</accession>
<evidence type="ECO:0000256" key="1">
    <source>
        <dbReference type="SAM" id="Phobius"/>
    </source>
</evidence>
<dbReference type="EMBL" id="JARKIB010000007">
    <property type="protein sequence ID" value="KAJ7778093.1"/>
    <property type="molecule type" value="Genomic_DNA"/>
</dbReference>
<dbReference type="Proteomes" id="UP001215598">
    <property type="component" value="Unassembled WGS sequence"/>
</dbReference>
<reference evidence="2" key="1">
    <citation type="submission" date="2023-03" db="EMBL/GenBank/DDBJ databases">
        <title>Massive genome expansion in bonnet fungi (Mycena s.s.) driven by repeated elements and novel gene families across ecological guilds.</title>
        <authorList>
            <consortium name="Lawrence Berkeley National Laboratory"/>
            <person name="Harder C.B."/>
            <person name="Miyauchi S."/>
            <person name="Viragh M."/>
            <person name="Kuo A."/>
            <person name="Thoen E."/>
            <person name="Andreopoulos B."/>
            <person name="Lu D."/>
            <person name="Skrede I."/>
            <person name="Drula E."/>
            <person name="Henrissat B."/>
            <person name="Morin E."/>
            <person name="Kohler A."/>
            <person name="Barry K."/>
            <person name="LaButti K."/>
            <person name="Morin E."/>
            <person name="Salamov A."/>
            <person name="Lipzen A."/>
            <person name="Mereny Z."/>
            <person name="Hegedus B."/>
            <person name="Baldrian P."/>
            <person name="Stursova M."/>
            <person name="Weitz H."/>
            <person name="Taylor A."/>
            <person name="Grigoriev I.V."/>
            <person name="Nagy L.G."/>
            <person name="Martin F."/>
            <person name="Kauserud H."/>
        </authorList>
    </citation>
    <scope>NUCLEOTIDE SEQUENCE</scope>
    <source>
        <strain evidence="2">CBHHK182m</strain>
    </source>
</reference>
<proteinExistence type="predicted"/>
<organism evidence="2 3">
    <name type="scientific">Mycena metata</name>
    <dbReference type="NCBI Taxonomy" id="1033252"/>
    <lineage>
        <taxon>Eukaryota</taxon>
        <taxon>Fungi</taxon>
        <taxon>Dikarya</taxon>
        <taxon>Basidiomycota</taxon>
        <taxon>Agaricomycotina</taxon>
        <taxon>Agaricomycetes</taxon>
        <taxon>Agaricomycetidae</taxon>
        <taxon>Agaricales</taxon>
        <taxon>Marasmiineae</taxon>
        <taxon>Mycenaceae</taxon>
        <taxon>Mycena</taxon>
    </lineage>
</organism>
<name>A0AAD7NVX0_9AGAR</name>
<keyword evidence="1" id="KW-1133">Transmembrane helix</keyword>
<protein>
    <submittedName>
        <fullName evidence="2">Uncharacterized protein</fullName>
    </submittedName>
</protein>
<evidence type="ECO:0000313" key="2">
    <source>
        <dbReference type="EMBL" id="KAJ7778093.1"/>
    </source>
</evidence>
<dbReference type="AlphaFoldDB" id="A0AAD7NVX0"/>
<sequence length="74" mass="8593">MYWCAFTFLRYLPFVLLTVAFAAASTYVPPFTLIALLVLLPTYSHIRRSSHLLSFSDTMDRSFYPLLYVTQGNY</sequence>
<keyword evidence="3" id="KW-1185">Reference proteome</keyword>
<keyword evidence="1" id="KW-0812">Transmembrane</keyword>
<evidence type="ECO:0000313" key="3">
    <source>
        <dbReference type="Proteomes" id="UP001215598"/>
    </source>
</evidence>
<gene>
    <name evidence="2" type="ORF">B0H16DRAFT_1502185</name>
</gene>
<keyword evidence="1" id="KW-0472">Membrane</keyword>